<evidence type="ECO:0000313" key="3">
    <source>
        <dbReference type="EMBL" id="AET68283.1"/>
    </source>
</evidence>
<evidence type="ECO:0000313" key="4">
    <source>
        <dbReference type="Proteomes" id="UP000006346"/>
    </source>
</evidence>
<keyword evidence="2" id="KW-0413">Isomerase</keyword>
<dbReference type="KEGG" id="dor:Desor_2743"/>
<dbReference type="RefSeq" id="WP_014185091.1">
    <property type="nucleotide sequence ID" value="NC_016584.1"/>
</dbReference>
<comment type="similarity">
    <text evidence="1">Belongs to the aspartate/glutamate racemases family.</text>
</comment>
<dbReference type="SUPFAM" id="SSF53681">
    <property type="entry name" value="Aspartate/glutamate racemase"/>
    <property type="match status" value="2"/>
</dbReference>
<dbReference type="PATRIC" id="fig|768706.3.peg.2756"/>
<accession>G7WBF4</accession>
<proteinExistence type="inferred from homology"/>
<dbReference type="Proteomes" id="UP000006346">
    <property type="component" value="Chromosome"/>
</dbReference>
<dbReference type="InterPro" id="IPR033134">
    <property type="entry name" value="Asp/Glu_racemase_AS_2"/>
</dbReference>
<organism evidence="3 4">
    <name type="scientific">Desulfosporosinus orientis (strain ATCC 19365 / DSM 765 / NCIMB 8382 / VKM B-1628 / Singapore I)</name>
    <name type="common">Desulfotomaculum orientis</name>
    <dbReference type="NCBI Taxonomy" id="768706"/>
    <lineage>
        <taxon>Bacteria</taxon>
        <taxon>Bacillati</taxon>
        <taxon>Bacillota</taxon>
        <taxon>Clostridia</taxon>
        <taxon>Eubacteriales</taxon>
        <taxon>Desulfitobacteriaceae</taxon>
        <taxon>Desulfosporosinus</taxon>
    </lineage>
</organism>
<evidence type="ECO:0000256" key="1">
    <source>
        <dbReference type="ARBA" id="ARBA00007847"/>
    </source>
</evidence>
<evidence type="ECO:0000256" key="2">
    <source>
        <dbReference type="ARBA" id="ARBA00023235"/>
    </source>
</evidence>
<dbReference type="STRING" id="768706.Desor_2743"/>
<dbReference type="HOGENOM" id="CLU_055360_1_1_9"/>
<name>G7WBF4_DESOD</name>
<protein>
    <submittedName>
        <fullName evidence="3">Aspartate racemase</fullName>
    </submittedName>
</protein>
<dbReference type="GO" id="GO:0047661">
    <property type="term" value="F:amino-acid racemase activity"/>
    <property type="evidence" value="ECO:0007669"/>
    <property type="project" value="InterPro"/>
</dbReference>
<dbReference type="eggNOG" id="COG1794">
    <property type="taxonomic scope" value="Bacteria"/>
</dbReference>
<dbReference type="InterPro" id="IPR015942">
    <property type="entry name" value="Asp/Glu/hydantoin_racemase"/>
</dbReference>
<dbReference type="AlphaFoldDB" id="G7WBF4"/>
<dbReference type="InterPro" id="IPR001920">
    <property type="entry name" value="Asp/Glu_race"/>
</dbReference>
<dbReference type="OrthoDB" id="9803739at2"/>
<dbReference type="PANTHER" id="PTHR21198">
    <property type="entry name" value="GLUTAMATE RACEMASE"/>
    <property type="match status" value="1"/>
</dbReference>
<dbReference type="InterPro" id="IPR004380">
    <property type="entry name" value="Asp_race"/>
</dbReference>
<dbReference type="PROSITE" id="PS00924">
    <property type="entry name" value="ASP_GLU_RACEMASE_2"/>
    <property type="match status" value="1"/>
</dbReference>
<gene>
    <name evidence="3" type="ordered locus">Desor_2743</name>
</gene>
<sequence length="232" mass="26543">MKKIGMIGGFGPEATLDYYRLMVNQYRQLQGEESLPEIIIYSMNMYTLFDMVGRQQWGTLTNWLLDGIHTLYRAGADFGILSANTPHIVFDRLKELSPIPLISIVEETCKKAEELRLQKVGLIGTGFTMESNFFQKVFAKNNISIVVPSEQEQQYIQHKLLTEIELGQFQERTRTGLLTIIKRMIDEDMIQGLILGCTELPLILTHDEFGIPFLNTTKIHVDSVISYCLMDD</sequence>
<dbReference type="PANTHER" id="PTHR21198:SF7">
    <property type="entry name" value="ASPARTATE-GLUTAMATE RACEMASE FAMILY"/>
    <property type="match status" value="1"/>
</dbReference>
<keyword evidence="4" id="KW-1185">Reference proteome</keyword>
<dbReference type="Gene3D" id="3.40.50.1860">
    <property type="match status" value="2"/>
</dbReference>
<dbReference type="EMBL" id="CP003108">
    <property type="protein sequence ID" value="AET68283.1"/>
    <property type="molecule type" value="Genomic_DNA"/>
</dbReference>
<dbReference type="NCBIfam" id="TIGR00035">
    <property type="entry name" value="asp_race"/>
    <property type="match status" value="1"/>
</dbReference>
<reference evidence="3 4" key="2">
    <citation type="journal article" date="2012" name="J. Bacteriol.">
        <title>Complete genome sequences of Desulfosporosinus orientis DSM765T, Desulfosporosinus youngiae DSM17734T, Desulfosporosinus meridiei DSM13257T, and Desulfosporosinus acidiphilus DSM22704T.</title>
        <authorList>
            <person name="Pester M."/>
            <person name="Brambilla E."/>
            <person name="Alazard D."/>
            <person name="Rattei T."/>
            <person name="Weinmaier T."/>
            <person name="Han J."/>
            <person name="Lucas S."/>
            <person name="Lapidus A."/>
            <person name="Cheng J.F."/>
            <person name="Goodwin L."/>
            <person name="Pitluck S."/>
            <person name="Peters L."/>
            <person name="Ovchinnikova G."/>
            <person name="Teshima H."/>
            <person name="Detter J.C."/>
            <person name="Han C.S."/>
            <person name="Tapia R."/>
            <person name="Land M.L."/>
            <person name="Hauser L."/>
            <person name="Kyrpides N.C."/>
            <person name="Ivanova N.N."/>
            <person name="Pagani I."/>
            <person name="Huntmann M."/>
            <person name="Wei C.L."/>
            <person name="Davenport K.W."/>
            <person name="Daligault H."/>
            <person name="Chain P.S."/>
            <person name="Chen A."/>
            <person name="Mavromatis K."/>
            <person name="Markowitz V."/>
            <person name="Szeto E."/>
            <person name="Mikhailova N."/>
            <person name="Pati A."/>
            <person name="Wagner M."/>
            <person name="Woyke T."/>
            <person name="Ollivier B."/>
            <person name="Klenk H.P."/>
            <person name="Spring S."/>
            <person name="Loy A."/>
        </authorList>
    </citation>
    <scope>NUCLEOTIDE SEQUENCE [LARGE SCALE GENOMIC DNA]</scope>
    <source>
        <strain evidence="4">ATCC 19365 / DSM 765 / NCIMB 8382 / VKM B-1628</strain>
    </source>
</reference>
<dbReference type="Pfam" id="PF01177">
    <property type="entry name" value="Asp_Glu_race"/>
    <property type="match status" value="1"/>
</dbReference>
<reference evidence="4" key="1">
    <citation type="submission" date="2011-11" db="EMBL/GenBank/DDBJ databases">
        <title>Complete sequence of Desulfosporosinus orientis DSM 765.</title>
        <authorList>
            <person name="Lucas S."/>
            <person name="Han J."/>
            <person name="Lapidus A."/>
            <person name="Cheng J.-F."/>
            <person name="Goodwin L."/>
            <person name="Pitluck S."/>
            <person name="Peters L."/>
            <person name="Ovchinnikova G."/>
            <person name="Teshima H."/>
            <person name="Detter J.C."/>
            <person name="Han C."/>
            <person name="Tapia R."/>
            <person name="Land M."/>
            <person name="Hauser L."/>
            <person name="Kyrpides N."/>
            <person name="Ivanova N."/>
            <person name="Pagani I."/>
            <person name="Pester M."/>
            <person name="Spring S."/>
            <person name="Ollivier B."/>
            <person name="Rattei T."/>
            <person name="Klenk H.-P."/>
            <person name="Wagner M."/>
            <person name="Loy A."/>
            <person name="Woyke T."/>
        </authorList>
    </citation>
    <scope>NUCLEOTIDE SEQUENCE [LARGE SCALE GENOMIC DNA]</scope>
    <source>
        <strain evidence="4">ATCC 19365 / DSM 765 / NCIMB 8382 / VKM B-1628</strain>
    </source>
</reference>